<feature type="DNA-binding region" description="Homeobox" evidence="1">
    <location>
        <begin position="184"/>
        <end position="229"/>
    </location>
</feature>
<keyword evidence="6" id="KW-1185">Reference proteome</keyword>
<dbReference type="FunCoup" id="I2GWJ4">
    <property type="interactions" value="209"/>
</dbReference>
<dbReference type="GO" id="GO:0005634">
    <property type="term" value="C:nucleus"/>
    <property type="evidence" value="ECO:0007669"/>
    <property type="project" value="UniProtKB-SubCell"/>
</dbReference>
<feature type="region of interest" description="Disordered" evidence="3">
    <location>
        <begin position="115"/>
        <end position="174"/>
    </location>
</feature>
<dbReference type="Gene3D" id="1.10.10.60">
    <property type="entry name" value="Homeodomain-like"/>
    <property type="match status" value="1"/>
</dbReference>
<dbReference type="SMART" id="SM00389">
    <property type="entry name" value="HOX"/>
    <property type="match status" value="1"/>
</dbReference>
<protein>
    <recommendedName>
        <fullName evidence="4">Homeobox domain-containing protein</fullName>
    </recommendedName>
</protein>
<dbReference type="GO" id="GO:0003677">
    <property type="term" value="F:DNA binding"/>
    <property type="evidence" value="ECO:0007669"/>
    <property type="project" value="UniProtKB-UniRule"/>
</dbReference>
<comment type="subcellular location">
    <subcellularLocation>
        <location evidence="1 2">Nucleus</location>
    </subcellularLocation>
</comment>
<gene>
    <name evidence="5" type="primary">TBLA0A07050</name>
    <name evidence="5" type="ORF">TBLA_0A07050</name>
</gene>
<dbReference type="RefSeq" id="XP_004178015.1">
    <property type="nucleotide sequence ID" value="XM_004177967.1"/>
</dbReference>
<organism evidence="5 6">
    <name type="scientific">Henningerozyma blattae (strain ATCC 34711 / CBS 6284 / DSM 70876 / NBRC 10599 / NRRL Y-10934 / UCD 77-7)</name>
    <name type="common">Yeast</name>
    <name type="synonym">Tetrapisispora blattae</name>
    <dbReference type="NCBI Taxonomy" id="1071380"/>
    <lineage>
        <taxon>Eukaryota</taxon>
        <taxon>Fungi</taxon>
        <taxon>Dikarya</taxon>
        <taxon>Ascomycota</taxon>
        <taxon>Saccharomycotina</taxon>
        <taxon>Saccharomycetes</taxon>
        <taxon>Saccharomycetales</taxon>
        <taxon>Saccharomycetaceae</taxon>
        <taxon>Henningerozyma</taxon>
    </lineage>
</organism>
<dbReference type="STRING" id="1071380.I2GWJ4"/>
<sequence>MNKIPIDTLLNPTNSENIKEQLQNLNKELLSMCSRLPSAKSMEETQLSEILKFLTKTIKHEPLGKEETELVTTTVQLSTVLSSLVKEARQLHRLHHSQSTHNPRVFNVLTQHMMSNSNSTSTSPHSNSLPNSPSTKKSTTPLTNPSPPYYYSSSSPKSLSPPLQHTPSHRGHRLPKHTLIPLEKWFLHNKSHPYLHNSDLQALTTQSSLSKTQVKNWISNRRRKERHSLKISNNIASLLQNDTNNHSQNHKKNPPLSSPLS</sequence>
<dbReference type="AlphaFoldDB" id="I2GWJ4"/>
<dbReference type="KEGG" id="tbl:TBLA_0A07050"/>
<evidence type="ECO:0000313" key="5">
    <source>
        <dbReference type="EMBL" id="CCH58496.1"/>
    </source>
</evidence>
<evidence type="ECO:0000256" key="3">
    <source>
        <dbReference type="SAM" id="MobiDB-lite"/>
    </source>
</evidence>
<feature type="domain" description="Homeobox" evidence="4">
    <location>
        <begin position="182"/>
        <end position="228"/>
    </location>
</feature>
<keyword evidence="1 2" id="KW-0238">DNA-binding</keyword>
<feature type="region of interest" description="Disordered" evidence="3">
    <location>
        <begin position="241"/>
        <end position="261"/>
    </location>
</feature>
<name>I2GWJ4_HENB6</name>
<dbReference type="OrthoDB" id="4069986at2759"/>
<dbReference type="Pfam" id="PF00046">
    <property type="entry name" value="Homeodomain"/>
    <property type="match status" value="1"/>
</dbReference>
<dbReference type="InParanoid" id="I2GWJ4"/>
<dbReference type="EMBL" id="HE806316">
    <property type="protein sequence ID" value="CCH58496.1"/>
    <property type="molecule type" value="Genomic_DNA"/>
</dbReference>
<dbReference type="CDD" id="cd00086">
    <property type="entry name" value="homeodomain"/>
    <property type="match status" value="1"/>
</dbReference>
<evidence type="ECO:0000313" key="6">
    <source>
        <dbReference type="Proteomes" id="UP000002866"/>
    </source>
</evidence>
<dbReference type="OMA" id="KVQIKNW"/>
<evidence type="ECO:0000256" key="1">
    <source>
        <dbReference type="PROSITE-ProRule" id="PRU00108"/>
    </source>
</evidence>
<dbReference type="InterPro" id="IPR001356">
    <property type="entry name" value="HD"/>
</dbReference>
<reference evidence="5 6" key="1">
    <citation type="journal article" date="2011" name="Proc. Natl. Acad. Sci. U.S.A.">
        <title>Evolutionary erosion of yeast sex chromosomes by mating-type switching accidents.</title>
        <authorList>
            <person name="Gordon J.L."/>
            <person name="Armisen D."/>
            <person name="Proux-Wera E."/>
            <person name="Oheigeartaigh S.S."/>
            <person name="Byrne K.P."/>
            <person name="Wolfe K.H."/>
        </authorList>
    </citation>
    <scope>NUCLEOTIDE SEQUENCE [LARGE SCALE GENOMIC DNA]</scope>
    <source>
        <strain evidence="6">ATCC 34711 / CBS 6284 / DSM 70876 / NBRC 10599 / NRRL Y-10934 / UCD 77-7</strain>
    </source>
</reference>
<dbReference type="SUPFAM" id="SSF46689">
    <property type="entry name" value="Homeodomain-like"/>
    <property type="match status" value="1"/>
</dbReference>
<keyword evidence="1 2" id="KW-0371">Homeobox</keyword>
<dbReference type="HOGENOM" id="CLU_091806_1_0_1"/>
<dbReference type="Proteomes" id="UP000002866">
    <property type="component" value="Chromosome 1"/>
</dbReference>
<accession>I2GWJ4</accession>
<evidence type="ECO:0000256" key="2">
    <source>
        <dbReference type="RuleBase" id="RU000682"/>
    </source>
</evidence>
<evidence type="ECO:0000259" key="4">
    <source>
        <dbReference type="PROSITE" id="PS50071"/>
    </source>
</evidence>
<proteinExistence type="predicted"/>
<keyword evidence="1 2" id="KW-0539">Nucleus</keyword>
<feature type="compositionally biased region" description="Low complexity" evidence="3">
    <location>
        <begin position="115"/>
        <end position="163"/>
    </location>
</feature>
<dbReference type="eggNOG" id="KOG0773">
    <property type="taxonomic scope" value="Eukaryota"/>
</dbReference>
<dbReference type="InterPro" id="IPR009057">
    <property type="entry name" value="Homeodomain-like_sf"/>
</dbReference>
<dbReference type="PROSITE" id="PS50071">
    <property type="entry name" value="HOMEOBOX_2"/>
    <property type="match status" value="1"/>
</dbReference>
<dbReference type="GeneID" id="14493235"/>